<evidence type="ECO:0000313" key="3">
    <source>
        <dbReference type="Proteomes" id="UP000031668"/>
    </source>
</evidence>
<keyword evidence="1" id="KW-0812">Transmembrane</keyword>
<dbReference type="AlphaFoldDB" id="A0A0C2J8C2"/>
<dbReference type="PANTHER" id="PTHR38585">
    <property type="entry name" value="TRANSMEMBRANE PROTEIN"/>
    <property type="match status" value="1"/>
</dbReference>
<sequence length="219" mass="24978">MGVIRWRRPDPRYNILSIDDCLKVYAVSSSTYTIWMLSSQRVLEKLSISTGYGRKGSIIAAIIIGVGNVLSCLTFSQLSKIFSRPRYSSDSRHLYIPASYSYQDIIVMFVFGILLYRFILWENFMRILPSDLTSPGAFCRRDGRIKAPDNPIITSTIRRSIQKIGKKYGCHSCGRKASEFIVDHIPPTSLFRNGILGQRVTQYLYPQCALCSHKQSKIF</sequence>
<dbReference type="Proteomes" id="UP000031668">
    <property type="component" value="Unassembled WGS sequence"/>
</dbReference>
<protein>
    <submittedName>
        <fullName evidence="2">Uncharacterized protein</fullName>
    </submittedName>
</protein>
<gene>
    <name evidence="2" type="ORF">RF11_02758</name>
</gene>
<evidence type="ECO:0000256" key="1">
    <source>
        <dbReference type="SAM" id="Phobius"/>
    </source>
</evidence>
<feature type="transmembrane region" description="Helical" evidence="1">
    <location>
        <begin position="58"/>
        <end position="79"/>
    </location>
</feature>
<dbReference type="PANTHER" id="PTHR38585:SF1">
    <property type="entry name" value="TRANSMEMBRANE PROTEIN"/>
    <property type="match status" value="1"/>
</dbReference>
<dbReference type="OrthoDB" id="70850at2759"/>
<feature type="transmembrane region" description="Helical" evidence="1">
    <location>
        <begin position="100"/>
        <end position="121"/>
    </location>
</feature>
<comment type="caution">
    <text evidence="2">The sequence shown here is derived from an EMBL/GenBank/DDBJ whole genome shotgun (WGS) entry which is preliminary data.</text>
</comment>
<keyword evidence="3" id="KW-1185">Reference proteome</keyword>
<dbReference type="EMBL" id="JWZT01003910">
    <property type="protein sequence ID" value="KII65338.1"/>
    <property type="molecule type" value="Genomic_DNA"/>
</dbReference>
<reference evidence="2 3" key="1">
    <citation type="journal article" date="2014" name="Genome Biol. Evol.">
        <title>The genome of the myxosporean Thelohanellus kitauei shows adaptations to nutrient acquisition within its fish host.</title>
        <authorList>
            <person name="Yang Y."/>
            <person name="Xiong J."/>
            <person name="Zhou Z."/>
            <person name="Huo F."/>
            <person name="Miao W."/>
            <person name="Ran C."/>
            <person name="Liu Y."/>
            <person name="Zhang J."/>
            <person name="Feng J."/>
            <person name="Wang M."/>
            <person name="Wang M."/>
            <person name="Wang L."/>
            <person name="Yao B."/>
        </authorList>
    </citation>
    <scope>NUCLEOTIDE SEQUENCE [LARGE SCALE GENOMIC DNA]</scope>
    <source>
        <strain evidence="2">Wuqing</strain>
    </source>
</reference>
<accession>A0A0C2J8C2</accession>
<proteinExistence type="predicted"/>
<evidence type="ECO:0000313" key="2">
    <source>
        <dbReference type="EMBL" id="KII65338.1"/>
    </source>
</evidence>
<name>A0A0C2J8C2_THEKT</name>
<organism evidence="2 3">
    <name type="scientific">Thelohanellus kitauei</name>
    <name type="common">Myxosporean</name>
    <dbReference type="NCBI Taxonomy" id="669202"/>
    <lineage>
        <taxon>Eukaryota</taxon>
        <taxon>Metazoa</taxon>
        <taxon>Cnidaria</taxon>
        <taxon>Myxozoa</taxon>
        <taxon>Myxosporea</taxon>
        <taxon>Bivalvulida</taxon>
        <taxon>Platysporina</taxon>
        <taxon>Myxobolidae</taxon>
        <taxon>Thelohanellus</taxon>
    </lineage>
</organism>
<keyword evidence="1" id="KW-0472">Membrane</keyword>
<keyword evidence="1" id="KW-1133">Transmembrane helix</keyword>